<dbReference type="SUPFAM" id="SSF52540">
    <property type="entry name" value="P-loop containing nucleoside triphosphate hydrolases"/>
    <property type="match status" value="1"/>
</dbReference>
<gene>
    <name evidence="11" type="primary">tsaE</name>
    <name evidence="11" type="ORF">V2E24_02960</name>
</gene>
<evidence type="ECO:0000256" key="8">
    <source>
        <dbReference type="ARBA" id="ARBA00022840"/>
    </source>
</evidence>
<dbReference type="NCBIfam" id="TIGR00150">
    <property type="entry name" value="T6A_YjeE"/>
    <property type="match status" value="1"/>
</dbReference>
<evidence type="ECO:0000256" key="5">
    <source>
        <dbReference type="ARBA" id="ARBA00022694"/>
    </source>
</evidence>
<evidence type="ECO:0000256" key="1">
    <source>
        <dbReference type="ARBA" id="ARBA00004496"/>
    </source>
</evidence>
<evidence type="ECO:0000313" key="12">
    <source>
        <dbReference type="Proteomes" id="UP001344817"/>
    </source>
</evidence>
<organism evidence="11 12">
    <name type="scientific">Mycoplasmopsis ciconiae</name>
    <dbReference type="NCBI Taxonomy" id="561067"/>
    <lineage>
        <taxon>Bacteria</taxon>
        <taxon>Bacillati</taxon>
        <taxon>Mycoplasmatota</taxon>
        <taxon>Mycoplasmoidales</taxon>
        <taxon>Metamycoplasmataceae</taxon>
        <taxon>Mycoplasmopsis</taxon>
    </lineage>
</organism>
<protein>
    <recommendedName>
        <fullName evidence="3">tRNA threonylcarbamoyladenosine biosynthesis protein TsaE</fullName>
    </recommendedName>
    <alternativeName>
        <fullName evidence="10">t(6)A37 threonylcarbamoyladenosine biosynthesis protein TsaE</fullName>
    </alternativeName>
</protein>
<evidence type="ECO:0000313" key="11">
    <source>
        <dbReference type="EMBL" id="MEE3928525.1"/>
    </source>
</evidence>
<reference evidence="11" key="1">
    <citation type="submission" date="2024-01" db="EMBL/GenBank/DDBJ databases">
        <title>Genome sequence of Mycoplasma ciconiae type strain DSM 25251.</title>
        <authorList>
            <person name="Spergser J."/>
        </authorList>
    </citation>
    <scope>NUCLEOTIDE SEQUENCE [LARGE SCALE GENOMIC DNA]</scope>
    <source>
        <strain evidence="11">DSM 25251</strain>
    </source>
</reference>
<evidence type="ECO:0000256" key="3">
    <source>
        <dbReference type="ARBA" id="ARBA00019010"/>
    </source>
</evidence>
<keyword evidence="9" id="KW-0460">Magnesium</keyword>
<dbReference type="Pfam" id="PF02367">
    <property type="entry name" value="TsaE"/>
    <property type="match status" value="1"/>
</dbReference>
<keyword evidence="12" id="KW-1185">Reference proteome</keyword>
<comment type="caution">
    <text evidence="11">The sequence shown here is derived from an EMBL/GenBank/DDBJ whole genome shotgun (WGS) entry which is preliminary data.</text>
</comment>
<proteinExistence type="inferred from homology"/>
<evidence type="ECO:0000256" key="10">
    <source>
        <dbReference type="ARBA" id="ARBA00032441"/>
    </source>
</evidence>
<evidence type="ECO:0000256" key="2">
    <source>
        <dbReference type="ARBA" id="ARBA00007599"/>
    </source>
</evidence>
<comment type="subcellular location">
    <subcellularLocation>
        <location evidence="1">Cytoplasm</location>
    </subcellularLocation>
</comment>
<dbReference type="PANTHER" id="PTHR33540:SF2">
    <property type="entry name" value="TRNA THREONYLCARBAMOYLADENOSINE BIOSYNTHESIS PROTEIN TSAE"/>
    <property type="match status" value="1"/>
</dbReference>
<keyword evidence="6" id="KW-0479">Metal-binding</keyword>
<name>A0ABU7MLW4_9BACT</name>
<keyword evidence="4" id="KW-0963">Cytoplasm</keyword>
<dbReference type="RefSeq" id="WP_330500938.1">
    <property type="nucleotide sequence ID" value="NZ_JAZDWZ010000009.1"/>
</dbReference>
<keyword evidence="8" id="KW-0067">ATP-binding</keyword>
<dbReference type="InterPro" id="IPR003442">
    <property type="entry name" value="T6A_TsaE"/>
</dbReference>
<evidence type="ECO:0000256" key="6">
    <source>
        <dbReference type="ARBA" id="ARBA00022723"/>
    </source>
</evidence>
<dbReference type="EMBL" id="JAZDWZ010000009">
    <property type="protein sequence ID" value="MEE3928525.1"/>
    <property type="molecule type" value="Genomic_DNA"/>
</dbReference>
<evidence type="ECO:0000256" key="7">
    <source>
        <dbReference type="ARBA" id="ARBA00022741"/>
    </source>
</evidence>
<dbReference type="Gene3D" id="3.40.50.300">
    <property type="entry name" value="P-loop containing nucleotide triphosphate hydrolases"/>
    <property type="match status" value="1"/>
</dbReference>
<keyword evidence="7" id="KW-0547">Nucleotide-binding</keyword>
<evidence type="ECO:0000256" key="9">
    <source>
        <dbReference type="ARBA" id="ARBA00022842"/>
    </source>
</evidence>
<dbReference type="Proteomes" id="UP001344817">
    <property type="component" value="Unassembled WGS sequence"/>
</dbReference>
<comment type="similarity">
    <text evidence="2">Belongs to the TsaE family.</text>
</comment>
<dbReference type="InterPro" id="IPR027417">
    <property type="entry name" value="P-loop_NTPase"/>
</dbReference>
<sequence length="132" mass="15498">MKIIKTNDLLEIKTLAQEIFESLKNKKFLLLNGDLGAGKTTLVKEIAKLLEIQEKITSPSFNYMKMYDDKLIHIDMYNYKGDLDEFEAYFDDVKVVAIEWANKCRYDFDQYISVDIEVDQNLKHIYTIKGIE</sequence>
<dbReference type="PANTHER" id="PTHR33540">
    <property type="entry name" value="TRNA THREONYLCARBAMOYLADENOSINE BIOSYNTHESIS PROTEIN TSAE"/>
    <property type="match status" value="1"/>
</dbReference>
<keyword evidence="5" id="KW-0819">tRNA processing</keyword>
<evidence type="ECO:0000256" key="4">
    <source>
        <dbReference type="ARBA" id="ARBA00022490"/>
    </source>
</evidence>
<accession>A0ABU7MLW4</accession>